<dbReference type="GO" id="GO:0015629">
    <property type="term" value="C:actin cytoskeleton"/>
    <property type="evidence" value="ECO:0007669"/>
    <property type="project" value="TreeGrafter"/>
</dbReference>
<dbReference type="Gene3D" id="2.60.20.10">
    <property type="entry name" value="Crystallins"/>
    <property type="match status" value="3"/>
</dbReference>
<dbReference type="Proteomes" id="UP000006000">
    <property type="component" value="Unassembled WGS sequence"/>
</dbReference>
<keyword evidence="3 7" id="KW-0378">Hydrolase</keyword>
<dbReference type="EMBL" id="AAVL02000031">
    <property type="protein sequence ID" value="EDM51729.1"/>
    <property type="molecule type" value="Genomic_DNA"/>
</dbReference>
<dbReference type="InterPro" id="IPR017853">
    <property type="entry name" value="GH"/>
</dbReference>
<feature type="domain" description="Beta/gamma crystallin 'Greek key'" evidence="6">
    <location>
        <begin position="935"/>
        <end position="979"/>
    </location>
</feature>
<sequence length="1159" mass="128381">MWYYIDNIIDENFFYSINKEAFMKKIKKLVSMLLVFAMTFSVAISGKITGITQVSAREALGSNDFLKVNGTQIRKQKGTGDIVYLRGTNAGGWLVQEDWMNPTNASDQKTMMTTLANRFGASKRDELVSTYENNYWTTQDFDNCAEMGMSVIRLPFTYMNLCDDNGNLKSNAFDRLDWFVQNCSQRGMYVILDMHGAFGSQNGMDHSGEINDGKQLYYNQSNKDKTLNLWKKIAEHFKGNPAVAAYDILNEPGIKAAATYSLHWDFYNEIYNTIRSKDSNHIIIMESCWDADNLPRPSQYGWTNVAYEYHYYPWSAQNSSDAQKSYFSSKVSDIANHNYGVPTFVGEFTCFEQEEGWKAAMSTFNGQGWHWTTWSYKVTGNSSWGIYNHNPEKVDIYNDSADTIKNKWSAVGTANGWKNDKIYNLVKPYLSGTVTSTGGSTTDDSDNNSTSGVATFYEHSNYGGWAVSLEEGSYDYKDILAKGIVNDQISSLRVSDGYKVTIYDDEGFKGKSKEFTSDASYVGDEMNDKTSSIKIEKINNQTSTTTSYNTVKLPNGKYSIKSVANEKYVATENGGSDPIVANRDNYSGSWETFYIVNNDDGTVSIKADANNKYICAVLDEENQLTPRSDSISTWEKFKIYKINDSEYGIRSAENGKYVKADLDNGGKLIVGSDSIAGAWEAFNIEKVGDTTTNDNVATFYENSNYSGWSVSLPEGTYDYSDIIAKGIKNDAISSLKVSSGYKVTLYDNAGFKGTSKEFTGDASYVGNEINDKTSSIKIEKWDGSSSVTYNTVKLSNGKYSIKSVANEKYVVAENGGSDPIVANRDSYGGSWETFYLINNDDGTVSLKADANNKYVCAVLDEENQLVPRSESVGTWEKFQIYKISDTEYGLKSAENGKYVKADLDNGGKLVAGSDSIAGAWEAFNIEKLGDETSSAKATFYENSNYSGWSVALSEGRYDYGTMISKGIKNDQISSVKVADGYKVTLYNDERFAGSKKTLFTDASGLGDFNDKTSAIVIEKVEKADFNNSNAYITSIANGQVVCAENGGSETIVANRSSCGGAWETFQIVNNNDGTVSLKSIANGKYVCAVIDENNQLLPRSESVGTWEKFIIEKISDGEYALYSLANGKYVQANLNDGGKLFATSETVAGAWEVFDINRN</sequence>
<dbReference type="Pfam" id="PF25490">
    <property type="entry name" value="DUF7910"/>
    <property type="match status" value="2"/>
</dbReference>
<feature type="domain" description="Beta/gamma crystallin 'Greek key'" evidence="6">
    <location>
        <begin position="452"/>
        <end position="496"/>
    </location>
</feature>
<dbReference type="Gene3D" id="2.80.10.50">
    <property type="match status" value="3"/>
</dbReference>
<dbReference type="GO" id="GO:0051017">
    <property type="term" value="P:actin filament bundle assembly"/>
    <property type="evidence" value="ECO:0007669"/>
    <property type="project" value="TreeGrafter"/>
</dbReference>
<dbReference type="InterPro" id="IPR008999">
    <property type="entry name" value="Actin-crosslinking"/>
</dbReference>
<dbReference type="GO" id="GO:0007163">
    <property type="term" value="P:establishment or maintenance of cell polarity"/>
    <property type="evidence" value="ECO:0007669"/>
    <property type="project" value="TreeGrafter"/>
</dbReference>
<dbReference type="STRING" id="411463.EUBVEN_01036"/>
<evidence type="ECO:0000259" key="6">
    <source>
        <dbReference type="PROSITE" id="PS50915"/>
    </source>
</evidence>
<keyword evidence="5" id="KW-0812">Transmembrane</keyword>
<comment type="similarity">
    <text evidence="1">Belongs to the beta/gamma-crystallin family.</text>
</comment>
<gene>
    <name evidence="7" type="ORF">EUBVEN_01036</name>
</gene>
<dbReference type="InterPro" id="IPR010431">
    <property type="entry name" value="Fascin"/>
</dbReference>
<evidence type="ECO:0000256" key="4">
    <source>
        <dbReference type="ARBA" id="ARBA00023295"/>
    </source>
</evidence>
<dbReference type="SUPFAM" id="SSF51445">
    <property type="entry name" value="(Trans)glycosidases"/>
    <property type="match status" value="1"/>
</dbReference>
<protein>
    <submittedName>
        <fullName evidence="7">Cellulase (Glycosyl hydrolase family 5)</fullName>
    </submittedName>
</protein>
<evidence type="ECO:0000256" key="3">
    <source>
        <dbReference type="ARBA" id="ARBA00022801"/>
    </source>
</evidence>
<dbReference type="InterPro" id="IPR057232">
    <property type="entry name" value="DUF7910"/>
</dbReference>
<dbReference type="CDD" id="cd00257">
    <property type="entry name" value="beta-trefoil_FSCN-like"/>
    <property type="match status" value="3"/>
</dbReference>
<dbReference type="PANTHER" id="PTHR10551:SF13">
    <property type="entry name" value="GLUCAN 1,3-BETA-GLUCOSIDASE ARB_04467-RELATED"/>
    <property type="match status" value="1"/>
</dbReference>
<evidence type="ECO:0000313" key="8">
    <source>
        <dbReference type="Proteomes" id="UP000006000"/>
    </source>
</evidence>
<comment type="caution">
    <text evidence="7">The sequence shown here is derived from an EMBL/GenBank/DDBJ whole genome shotgun (WGS) entry which is preliminary data.</text>
</comment>
<keyword evidence="5" id="KW-1133">Transmembrane helix</keyword>
<dbReference type="GO" id="GO:0005737">
    <property type="term" value="C:cytoplasm"/>
    <property type="evidence" value="ECO:0007669"/>
    <property type="project" value="TreeGrafter"/>
</dbReference>
<dbReference type="SUPFAM" id="SSF49695">
    <property type="entry name" value="gamma-Crystallin-like"/>
    <property type="match status" value="3"/>
</dbReference>
<feature type="domain" description="Beta/gamma crystallin 'Greek key'" evidence="6">
    <location>
        <begin position="498"/>
        <end position="537"/>
    </location>
</feature>
<reference evidence="7 8" key="1">
    <citation type="submission" date="2007-03" db="EMBL/GenBank/DDBJ databases">
        <authorList>
            <person name="Fulton L."/>
            <person name="Clifton S."/>
            <person name="Fulton B."/>
            <person name="Xu J."/>
            <person name="Minx P."/>
            <person name="Pepin K.H."/>
            <person name="Johnson M."/>
            <person name="Thiruvilangam P."/>
            <person name="Bhonagiri V."/>
            <person name="Nash W.E."/>
            <person name="Mardis E.R."/>
            <person name="Wilson R.K."/>
        </authorList>
    </citation>
    <scope>NUCLEOTIDE SEQUENCE [LARGE SCALE GENOMIC DNA]</scope>
    <source>
        <strain evidence="7 8">ATCC 27560</strain>
    </source>
</reference>
<dbReference type="AlphaFoldDB" id="A5Z5Q4"/>
<dbReference type="OrthoDB" id="9800955at2"/>
<dbReference type="GO" id="GO:0000272">
    <property type="term" value="P:polysaccharide catabolic process"/>
    <property type="evidence" value="ECO:0007669"/>
    <property type="project" value="InterPro"/>
</dbReference>
<dbReference type="PANTHER" id="PTHR10551">
    <property type="entry name" value="FASCIN"/>
    <property type="match status" value="1"/>
</dbReference>
<keyword evidence="5" id="KW-0472">Membrane</keyword>
<dbReference type="InterPro" id="IPR001064">
    <property type="entry name" value="Beta/gamma_crystallin"/>
</dbReference>
<dbReference type="Gene3D" id="3.20.20.80">
    <property type="entry name" value="Glycosidases"/>
    <property type="match status" value="1"/>
</dbReference>
<feature type="domain" description="Beta/gamma crystallin 'Greek key'" evidence="6">
    <location>
        <begin position="695"/>
        <end position="739"/>
    </location>
</feature>
<evidence type="ECO:0000313" key="7">
    <source>
        <dbReference type="EMBL" id="EDM51729.1"/>
    </source>
</evidence>
<name>A5Z5Q4_9FIRM</name>
<evidence type="ECO:0000256" key="5">
    <source>
        <dbReference type="SAM" id="Phobius"/>
    </source>
</evidence>
<dbReference type="InterPro" id="IPR001547">
    <property type="entry name" value="Glyco_hydro_5"/>
</dbReference>
<feature type="transmembrane region" description="Helical" evidence="5">
    <location>
        <begin position="29"/>
        <end position="48"/>
    </location>
</feature>
<dbReference type="eggNOG" id="COG5498">
    <property type="taxonomic scope" value="Bacteria"/>
</dbReference>
<organism evidence="7 8">
    <name type="scientific">Eubacterium ventriosum ATCC 27560</name>
    <dbReference type="NCBI Taxonomy" id="411463"/>
    <lineage>
        <taxon>Bacteria</taxon>
        <taxon>Bacillati</taxon>
        <taxon>Bacillota</taxon>
        <taxon>Clostridia</taxon>
        <taxon>Eubacteriales</taxon>
        <taxon>Eubacteriaceae</taxon>
        <taxon>Eubacterium</taxon>
    </lineage>
</organism>
<dbReference type="GO" id="GO:0051015">
    <property type="term" value="F:actin filament binding"/>
    <property type="evidence" value="ECO:0007669"/>
    <property type="project" value="InterPro"/>
</dbReference>
<accession>A5Z5Q4</accession>
<evidence type="ECO:0000256" key="2">
    <source>
        <dbReference type="ARBA" id="ARBA00022737"/>
    </source>
</evidence>
<keyword evidence="2" id="KW-0677">Repeat</keyword>
<dbReference type="eggNOG" id="COG2730">
    <property type="taxonomic scope" value="Bacteria"/>
</dbReference>
<dbReference type="CAZy" id="GH5">
    <property type="family name" value="Glycoside Hydrolase Family 5"/>
</dbReference>
<evidence type="ECO:0000256" key="1">
    <source>
        <dbReference type="ARBA" id="ARBA00009646"/>
    </source>
</evidence>
<keyword evidence="4" id="KW-0326">Glycosidase</keyword>
<dbReference type="Pfam" id="PF00150">
    <property type="entry name" value="Cellulase"/>
    <property type="match status" value="1"/>
</dbReference>
<proteinExistence type="inferred from homology"/>
<dbReference type="SUPFAM" id="SSF50405">
    <property type="entry name" value="Actin-crosslinking proteins"/>
    <property type="match status" value="3"/>
</dbReference>
<reference evidence="7 8" key="2">
    <citation type="submission" date="2007-04" db="EMBL/GenBank/DDBJ databases">
        <title>Draft genome sequence of Eubacterium ventriosum (ATCC 27560).</title>
        <authorList>
            <person name="Sudarsanam P."/>
            <person name="Ley R."/>
            <person name="Guruge J."/>
            <person name="Turnbaugh P.J."/>
            <person name="Mahowald M."/>
            <person name="Liep D."/>
            <person name="Gordon J."/>
        </authorList>
    </citation>
    <scope>NUCLEOTIDE SEQUENCE [LARGE SCALE GENOMIC DNA]</scope>
    <source>
        <strain evidence="7 8">ATCC 27560</strain>
    </source>
</reference>
<dbReference type="GO" id="GO:0004553">
    <property type="term" value="F:hydrolase activity, hydrolyzing O-glycosyl compounds"/>
    <property type="evidence" value="ECO:0007669"/>
    <property type="project" value="InterPro"/>
</dbReference>
<dbReference type="GO" id="GO:0016477">
    <property type="term" value="P:cell migration"/>
    <property type="evidence" value="ECO:0007669"/>
    <property type="project" value="TreeGrafter"/>
</dbReference>
<dbReference type="SMART" id="SM00247">
    <property type="entry name" value="XTALbg"/>
    <property type="match status" value="3"/>
</dbReference>
<dbReference type="InterPro" id="IPR011024">
    <property type="entry name" value="G_crystallin-like"/>
</dbReference>
<dbReference type="HOGENOM" id="CLU_275432_0_0_9"/>
<dbReference type="PROSITE" id="PS50915">
    <property type="entry name" value="CRYSTALLIN_BETA_GAMMA"/>
    <property type="match status" value="4"/>
</dbReference>